<feature type="region of interest" description="Disordered" evidence="6">
    <location>
        <begin position="119"/>
        <end position="185"/>
    </location>
</feature>
<feature type="short sequence motif" description="GXSXG" evidence="5">
    <location>
        <begin position="426"/>
        <end position="430"/>
    </location>
</feature>
<evidence type="ECO:0000313" key="10">
    <source>
        <dbReference type="Proteomes" id="UP000054845"/>
    </source>
</evidence>
<dbReference type="SUPFAM" id="SSF52151">
    <property type="entry name" value="FabD/lysophospholipase-like"/>
    <property type="match status" value="1"/>
</dbReference>
<feature type="compositionally biased region" description="Low complexity" evidence="6">
    <location>
        <begin position="44"/>
        <end position="53"/>
    </location>
</feature>
<dbReference type="Gene3D" id="3.40.1090.10">
    <property type="entry name" value="Cytosolic phospholipase A2 catalytic domain"/>
    <property type="match status" value="2"/>
</dbReference>
<evidence type="ECO:0000256" key="3">
    <source>
        <dbReference type="ARBA" id="ARBA00022963"/>
    </source>
</evidence>
<feature type="active site" description="Nucleophile" evidence="5">
    <location>
        <position position="428"/>
    </location>
</feature>
<feature type="domain" description="PNPLA" evidence="8">
    <location>
        <begin position="395"/>
        <end position="587"/>
    </location>
</feature>
<dbReference type="Pfam" id="PF11815">
    <property type="entry name" value="DUF3336"/>
    <property type="match status" value="1"/>
</dbReference>
<evidence type="ECO:0000256" key="4">
    <source>
        <dbReference type="ARBA" id="ARBA00023098"/>
    </source>
</evidence>
<feature type="transmembrane region" description="Helical" evidence="7">
    <location>
        <begin position="220"/>
        <end position="240"/>
    </location>
</feature>
<dbReference type="EMBL" id="CCYA01000240">
    <property type="protein sequence ID" value="CEH14164.1"/>
    <property type="molecule type" value="Genomic_DNA"/>
</dbReference>
<keyword evidence="10" id="KW-1185">Reference proteome</keyword>
<keyword evidence="2 5" id="KW-0378">Hydrolase</keyword>
<dbReference type="Proteomes" id="UP000054845">
    <property type="component" value="Unassembled WGS sequence"/>
</dbReference>
<evidence type="ECO:0000256" key="6">
    <source>
        <dbReference type="SAM" id="MobiDB-lite"/>
    </source>
</evidence>
<evidence type="ECO:0000256" key="7">
    <source>
        <dbReference type="SAM" id="Phobius"/>
    </source>
</evidence>
<protein>
    <submittedName>
        <fullName evidence="9">Patatin-domain-containing protein</fullName>
    </submittedName>
</protein>
<comment type="similarity">
    <text evidence="1">Belongs to the PLPL family.</text>
</comment>
<dbReference type="InterPro" id="IPR050301">
    <property type="entry name" value="NTE"/>
</dbReference>
<dbReference type="AlphaFoldDB" id="A0A0P1BDB0"/>
<keyword evidence="7" id="KW-0812">Transmembrane</keyword>
<name>A0A0P1BDB0_9BASI</name>
<dbReference type="CDD" id="cd07232">
    <property type="entry name" value="Pat_PLPL"/>
    <property type="match status" value="1"/>
</dbReference>
<feature type="short sequence motif" description="GXGXXG" evidence="5">
    <location>
        <begin position="399"/>
        <end position="404"/>
    </location>
</feature>
<feature type="compositionally biased region" description="Acidic residues" evidence="6">
    <location>
        <begin position="918"/>
        <end position="932"/>
    </location>
</feature>
<feature type="region of interest" description="Disordered" evidence="6">
    <location>
        <begin position="888"/>
        <end position="932"/>
    </location>
</feature>
<sequence length="932" mass="103316">MSQSQQGSANAKRGRERIWPGVPLFMRRTGKSNTTSVDSNDKLPGSSSDSKSSPSPPLPHSIDTATLRPHERTASWRNLLSPRSPGVEVPELHPLLTEIFENPDDVAAFADALRDDAGKTEHAHELGPLTADELAPTAEDDYPGATTLKSPGLDESTSKNESSAEISSHSQHRQNSHQRKIGKISATSDFAPVREKTSHKASKKHDSGSRQGPVYAVLRFPLLVAVWLAIIVQFLLYVLVRQCVNVIEYLSAWRGERGRLRRKLRASRSWEEWTTTAKEMDKFGGFGEWRYEDASGLYDWRLVKKVTASLKAFRERDDAENLLGVLDLCIRNNFAGIENFRLYSETYFGTKFAIEAYLQEAERGLEYVRTTEKLAIEHKRQFYRNAAKNLGKSALCLSGGGSFGYYHIGLVRALLDADLLPSIITGTSAGGLIAALACTRTKDELKHILVPALADRITACEESITIWGPRAWRTGARFDLVPWAEKAQYFTMGSLTFLEAYKRTGKILNISVVPADRHSPTILLNIISAPHCIIWSALLASAAVPGILNPVCLMSKDPKTGQAKPWNWGHRFKDGSLRVDIPLQDLHALYNVNYPIVSQVNPHVHLFFYSPQGAPGRPVAHRKGKGWRGGFLLSAAEHVLKLHLSVNFKVVRDLDLMPTILGADWSQVFLQRFAGAVTIWPRTRAWDWVRILSDPDRKELARMMQIGRTVTFPKLHMISNRRRLEAAVEQGRLEVRRAVRQRAAEQRTPAAAEAGLSTSADKARLSDESANDPGDFFLSKKLSDGARPRLFPRLSSYASAQLSDEGNATPTDVETPGEFLPRRSRLRSANDADVRQFGGSKTSRKGLLWLRGKGNADEDGDDATPASVKNKAHSGVVENDFANKPLTAAALSPHGSTHAKKWRRGSMRSGDHQNGFFDEGESNSSSEEDDDS</sequence>
<reference evidence="9 10" key="1">
    <citation type="submission" date="2014-09" db="EMBL/GenBank/DDBJ databases">
        <authorList>
            <person name="Magalhaes I.L.F."/>
            <person name="Oliveira U."/>
            <person name="Santos F.R."/>
            <person name="Vidigal T.H.D.A."/>
            <person name="Brescovit A.D."/>
            <person name="Santos A.J."/>
        </authorList>
    </citation>
    <scope>NUCLEOTIDE SEQUENCE [LARGE SCALE GENOMIC DNA]</scope>
</reference>
<dbReference type="Pfam" id="PF01734">
    <property type="entry name" value="Patatin"/>
    <property type="match status" value="1"/>
</dbReference>
<feature type="region of interest" description="Disordered" evidence="6">
    <location>
        <begin position="1"/>
        <end position="68"/>
    </location>
</feature>
<organism evidence="9 10">
    <name type="scientific">Ceraceosorus bombacis</name>
    <dbReference type="NCBI Taxonomy" id="401625"/>
    <lineage>
        <taxon>Eukaryota</taxon>
        <taxon>Fungi</taxon>
        <taxon>Dikarya</taxon>
        <taxon>Basidiomycota</taxon>
        <taxon>Ustilaginomycotina</taxon>
        <taxon>Exobasidiomycetes</taxon>
        <taxon>Ceraceosorales</taxon>
        <taxon>Ceraceosoraceae</taxon>
        <taxon>Ceraceosorus</taxon>
    </lineage>
</organism>
<evidence type="ECO:0000313" key="9">
    <source>
        <dbReference type="EMBL" id="CEH14164.1"/>
    </source>
</evidence>
<keyword evidence="4 5" id="KW-0443">Lipid metabolism</keyword>
<feature type="region of interest" description="Disordered" evidence="6">
    <location>
        <begin position="845"/>
        <end position="876"/>
    </location>
</feature>
<dbReference type="InterPro" id="IPR002641">
    <property type="entry name" value="PNPLA_dom"/>
</dbReference>
<accession>A0A0P1BDB0</accession>
<keyword evidence="7" id="KW-0472">Membrane</keyword>
<dbReference type="PROSITE" id="PS51635">
    <property type="entry name" value="PNPLA"/>
    <property type="match status" value="1"/>
</dbReference>
<evidence type="ECO:0000256" key="1">
    <source>
        <dbReference type="ARBA" id="ARBA00006104"/>
    </source>
</evidence>
<feature type="compositionally biased region" description="Basic residues" evidence="6">
    <location>
        <begin position="897"/>
        <end position="906"/>
    </location>
</feature>
<dbReference type="PANTHER" id="PTHR14226:SF66">
    <property type="entry name" value="TRIACYLGLYCEROL LIPASE PTL2"/>
    <property type="match status" value="1"/>
</dbReference>
<evidence type="ECO:0000256" key="2">
    <source>
        <dbReference type="ARBA" id="ARBA00022801"/>
    </source>
</evidence>
<dbReference type="OrthoDB" id="15478at2759"/>
<dbReference type="InterPro" id="IPR021771">
    <property type="entry name" value="Triacylglycerol_lipase_N"/>
</dbReference>
<keyword evidence="7" id="KW-1133">Transmembrane helix</keyword>
<dbReference type="GO" id="GO:0016042">
    <property type="term" value="P:lipid catabolic process"/>
    <property type="evidence" value="ECO:0007669"/>
    <property type="project" value="UniProtKB-UniRule"/>
</dbReference>
<feature type="active site" description="Proton acceptor" evidence="5">
    <location>
        <position position="574"/>
    </location>
</feature>
<comment type="caution">
    <text evidence="5">Lacks conserved residue(s) required for the propagation of feature annotation.</text>
</comment>
<feature type="region of interest" description="Disordered" evidence="6">
    <location>
        <begin position="740"/>
        <end position="779"/>
    </location>
</feature>
<evidence type="ECO:0000259" key="8">
    <source>
        <dbReference type="PROSITE" id="PS51635"/>
    </source>
</evidence>
<dbReference type="GO" id="GO:0004806">
    <property type="term" value="F:triacylglycerol lipase activity"/>
    <property type="evidence" value="ECO:0007669"/>
    <property type="project" value="InterPro"/>
</dbReference>
<feature type="compositionally biased region" description="Basic residues" evidence="6">
    <location>
        <begin position="170"/>
        <end position="182"/>
    </location>
</feature>
<dbReference type="InterPro" id="IPR016035">
    <property type="entry name" value="Acyl_Trfase/lysoPLipase"/>
</dbReference>
<evidence type="ECO:0000256" key="5">
    <source>
        <dbReference type="PROSITE-ProRule" id="PRU01161"/>
    </source>
</evidence>
<proteinExistence type="inferred from homology"/>
<keyword evidence="3 5" id="KW-0442">Lipid degradation</keyword>
<dbReference type="STRING" id="401625.A0A0P1BDB0"/>
<dbReference type="PANTHER" id="PTHR14226">
    <property type="entry name" value="NEUROPATHY TARGET ESTERASE/SWISS CHEESE D.MELANOGASTER"/>
    <property type="match status" value="1"/>
</dbReference>
<dbReference type="GO" id="GO:0006641">
    <property type="term" value="P:triglyceride metabolic process"/>
    <property type="evidence" value="ECO:0007669"/>
    <property type="project" value="UniProtKB-ARBA"/>
</dbReference>